<keyword evidence="7" id="KW-0067">ATP-binding</keyword>
<keyword evidence="3" id="KW-0227">DNA damage</keyword>
<dbReference type="GO" id="GO:0000725">
    <property type="term" value="P:recombinational repair"/>
    <property type="evidence" value="ECO:0007669"/>
    <property type="project" value="TreeGrafter"/>
</dbReference>
<dbReference type="AlphaFoldDB" id="A0A1J5QN94"/>
<dbReference type="InterPro" id="IPR011604">
    <property type="entry name" value="PDDEXK-like_dom_sf"/>
</dbReference>
<dbReference type="Gene3D" id="3.40.50.300">
    <property type="entry name" value="P-loop containing nucleotide triphosphate hydrolases"/>
    <property type="match status" value="1"/>
</dbReference>
<dbReference type="Pfam" id="PF13361">
    <property type="entry name" value="UvrD_C"/>
    <property type="match status" value="1"/>
</dbReference>
<sequence length="460" mass="50508">MNEPARAQMMSEDGRQRLLHVRAVLSEALAQRGRQPVRRWVEGVWLQLGGASCLWEAGDVRDVQAFFELVQKLEEGGQFSTGLLSREVEKLFAAPDTLASDALQFMTIHKSKGLEFDTVILPGLHRGGASDDKALLLWEEVALEGATTQLVAAPLMPKRDAAGGSGNPSAYDYLRLLEQERSDNEAARVLYVGATRAVRRLHLVGVARQDGRSGEPKPPANTPLALLWSVVGGIFMQAAVEQVAPDDDSIRNFIPPLVRLVRPGVPAQLGRDGVGVVADVEEIPAAESSGSRLDADVGMLAHRYVEIMARSGLAGWTPQRISDLQPAMQHWLLQQGYDQADARRGASRVSAALHATLASEQGRWVLQQRNHAAVEMAWTSIEGACVRSHIIDRTFIENGERWVIDYKSARLGEVSEDVLERQAALYRPQLERYAGLFADEGLPVRRAVFFLAHGILVELT</sequence>
<evidence type="ECO:0000256" key="5">
    <source>
        <dbReference type="ARBA" id="ARBA00022806"/>
    </source>
</evidence>
<dbReference type="SUPFAM" id="SSF52540">
    <property type="entry name" value="P-loop containing nucleoside triphosphate hydrolases"/>
    <property type="match status" value="1"/>
</dbReference>
<dbReference type="GO" id="GO:0033202">
    <property type="term" value="C:DNA helicase complex"/>
    <property type="evidence" value="ECO:0007669"/>
    <property type="project" value="TreeGrafter"/>
</dbReference>
<keyword evidence="5 12" id="KW-0347">Helicase</keyword>
<keyword evidence="9" id="KW-0234">DNA repair</keyword>
<reference evidence="12" key="1">
    <citation type="submission" date="2016-10" db="EMBL/GenBank/DDBJ databases">
        <title>Sequence of Gallionella enrichment culture.</title>
        <authorList>
            <person name="Poehlein A."/>
            <person name="Muehling M."/>
            <person name="Daniel R."/>
        </authorList>
    </citation>
    <scope>NUCLEOTIDE SEQUENCE</scope>
</reference>
<evidence type="ECO:0000256" key="6">
    <source>
        <dbReference type="ARBA" id="ARBA00022839"/>
    </source>
</evidence>
<keyword evidence="2" id="KW-0547">Nucleotide-binding</keyword>
<evidence type="ECO:0000259" key="10">
    <source>
        <dbReference type="Pfam" id="PF12705"/>
    </source>
</evidence>
<dbReference type="InterPro" id="IPR038726">
    <property type="entry name" value="PDDEXK_AddAB-type"/>
</dbReference>
<dbReference type="SUPFAM" id="SSF52980">
    <property type="entry name" value="Restriction endonuclease-like"/>
    <property type="match status" value="1"/>
</dbReference>
<dbReference type="Pfam" id="PF12705">
    <property type="entry name" value="PDDEXK_1"/>
    <property type="match status" value="1"/>
</dbReference>
<evidence type="ECO:0000259" key="11">
    <source>
        <dbReference type="Pfam" id="PF13361"/>
    </source>
</evidence>
<dbReference type="Gene3D" id="3.90.320.10">
    <property type="match status" value="1"/>
</dbReference>
<dbReference type="GO" id="GO:0043138">
    <property type="term" value="F:3'-5' DNA helicase activity"/>
    <property type="evidence" value="ECO:0007669"/>
    <property type="project" value="TreeGrafter"/>
</dbReference>
<dbReference type="GO" id="GO:0005524">
    <property type="term" value="F:ATP binding"/>
    <property type="evidence" value="ECO:0007669"/>
    <property type="project" value="UniProtKB-KW"/>
</dbReference>
<name>A0A1J5QN94_9ZZZZ</name>
<evidence type="ECO:0000256" key="8">
    <source>
        <dbReference type="ARBA" id="ARBA00023125"/>
    </source>
</evidence>
<keyword evidence="6" id="KW-0269">Exonuclease</keyword>
<evidence type="ECO:0000313" key="12">
    <source>
        <dbReference type="EMBL" id="OIQ77477.1"/>
    </source>
</evidence>
<dbReference type="GO" id="GO:0005829">
    <property type="term" value="C:cytosol"/>
    <property type="evidence" value="ECO:0007669"/>
    <property type="project" value="TreeGrafter"/>
</dbReference>
<evidence type="ECO:0000256" key="2">
    <source>
        <dbReference type="ARBA" id="ARBA00022741"/>
    </source>
</evidence>
<dbReference type="GO" id="GO:0003677">
    <property type="term" value="F:DNA binding"/>
    <property type="evidence" value="ECO:0007669"/>
    <property type="project" value="UniProtKB-KW"/>
</dbReference>
<keyword evidence="8" id="KW-0238">DNA-binding</keyword>
<feature type="domain" description="PD-(D/E)XK endonuclease-like" evidence="10">
    <location>
        <begin position="289"/>
        <end position="450"/>
    </location>
</feature>
<dbReference type="PANTHER" id="PTHR11070:SF2">
    <property type="entry name" value="ATP-DEPENDENT DNA HELICASE SRS2"/>
    <property type="match status" value="1"/>
</dbReference>
<keyword evidence="4 12" id="KW-0378">Hydrolase</keyword>
<dbReference type="GO" id="GO:0004527">
    <property type="term" value="F:exonuclease activity"/>
    <property type="evidence" value="ECO:0007669"/>
    <property type="project" value="UniProtKB-KW"/>
</dbReference>
<feature type="domain" description="UvrD-like helicase C-terminal" evidence="11">
    <location>
        <begin position="101"/>
        <end position="203"/>
    </location>
</feature>
<dbReference type="PANTHER" id="PTHR11070">
    <property type="entry name" value="UVRD / RECB / PCRA DNA HELICASE FAMILY MEMBER"/>
    <property type="match status" value="1"/>
</dbReference>
<organism evidence="12">
    <name type="scientific">mine drainage metagenome</name>
    <dbReference type="NCBI Taxonomy" id="410659"/>
    <lineage>
        <taxon>unclassified sequences</taxon>
        <taxon>metagenomes</taxon>
        <taxon>ecological metagenomes</taxon>
    </lineage>
</organism>
<evidence type="ECO:0000256" key="7">
    <source>
        <dbReference type="ARBA" id="ARBA00022840"/>
    </source>
</evidence>
<proteinExistence type="predicted"/>
<comment type="caution">
    <text evidence="12">The sequence shown here is derived from an EMBL/GenBank/DDBJ whole genome shotgun (WGS) entry which is preliminary data.</text>
</comment>
<dbReference type="InterPro" id="IPR011335">
    <property type="entry name" value="Restrct_endonuc-II-like"/>
</dbReference>
<evidence type="ECO:0000256" key="4">
    <source>
        <dbReference type="ARBA" id="ARBA00022801"/>
    </source>
</evidence>
<keyword evidence="1" id="KW-0540">Nuclease</keyword>
<accession>A0A1J5QN94</accession>
<evidence type="ECO:0000256" key="9">
    <source>
        <dbReference type="ARBA" id="ARBA00023204"/>
    </source>
</evidence>
<dbReference type="EC" id="3.6.4.12" evidence="12"/>
<gene>
    <name evidence="12" type="primary">addA_8</name>
    <name evidence="12" type="ORF">GALL_408260</name>
</gene>
<dbReference type="EMBL" id="MLJW01001606">
    <property type="protein sequence ID" value="OIQ77477.1"/>
    <property type="molecule type" value="Genomic_DNA"/>
</dbReference>
<protein>
    <submittedName>
        <fullName evidence="12">ATP-dependent helicase/nuclease subunit A</fullName>
        <ecNumber evidence="12">3.6.4.12</ecNumber>
    </submittedName>
</protein>
<dbReference type="InterPro" id="IPR027417">
    <property type="entry name" value="P-loop_NTPase"/>
</dbReference>
<evidence type="ECO:0000256" key="1">
    <source>
        <dbReference type="ARBA" id="ARBA00022722"/>
    </source>
</evidence>
<evidence type="ECO:0000256" key="3">
    <source>
        <dbReference type="ARBA" id="ARBA00022763"/>
    </source>
</evidence>
<dbReference type="InterPro" id="IPR000212">
    <property type="entry name" value="DNA_helicase_UvrD/REP"/>
</dbReference>
<dbReference type="InterPro" id="IPR014017">
    <property type="entry name" value="DNA_helicase_UvrD-like_C"/>
</dbReference>